<dbReference type="RefSeq" id="WP_220807280.1">
    <property type="nucleotide sequence ID" value="NZ_BPMK01000004.1"/>
</dbReference>
<keyword evidence="2" id="KW-1185">Reference proteome</keyword>
<protein>
    <submittedName>
        <fullName evidence="1">Uncharacterized protein</fullName>
    </submittedName>
</protein>
<accession>A0ABQ4Q1S6</accession>
<organism evidence="1 2">
    <name type="scientific">Noviherbaspirillum aridicola</name>
    <dbReference type="NCBI Taxonomy" id="2849687"/>
    <lineage>
        <taxon>Bacteria</taxon>
        <taxon>Pseudomonadati</taxon>
        <taxon>Pseudomonadota</taxon>
        <taxon>Betaproteobacteria</taxon>
        <taxon>Burkholderiales</taxon>
        <taxon>Oxalobacteraceae</taxon>
        <taxon>Noviherbaspirillum</taxon>
    </lineage>
</organism>
<dbReference type="EMBL" id="BPMK01000004">
    <property type="protein sequence ID" value="GIZ51105.1"/>
    <property type="molecule type" value="Genomic_DNA"/>
</dbReference>
<name>A0ABQ4Q1S6_9BURK</name>
<comment type="caution">
    <text evidence="1">The sequence shown here is derived from an EMBL/GenBank/DDBJ whole genome shotgun (WGS) entry which is preliminary data.</text>
</comment>
<sequence>MISELAGFTLSRTVPQHVLYGVVTNAYKICGGVIRNPSGQIVAHLINAGSSLAAAPAIPLAGPAGLVLNAVNSFQLYKIGKDVKAIEAATSQLISLAQGTIALSGLTLAVSSAGFVFLARKLNQIDQKLNEIAKDVKAIKTFLQSQEKAALATALKTLSGIHSGLEDKTRIPLLINARQTLGEIHQRYRDQLLAVDRIENVFAIEEYYTVTALGHALCSAELDMRDTAVSDLDDAHATWTAAARRIGCDLALGKDPERFLLSAYSASIRTEEIVDWLDFAHGTEKGIAWVDDLRAQMSPFRLPQLKPSTTDTTGIDVLRKFASRNRVYEGYALQYRYLEANGIRPSIMQQFVESLPASDRLGDCFLFVANESDRGADAA</sequence>
<gene>
    <name evidence="1" type="ORF">NCCP691_11190</name>
</gene>
<proteinExistence type="predicted"/>
<evidence type="ECO:0000313" key="2">
    <source>
        <dbReference type="Proteomes" id="UP000887222"/>
    </source>
</evidence>
<evidence type="ECO:0000313" key="1">
    <source>
        <dbReference type="EMBL" id="GIZ51105.1"/>
    </source>
</evidence>
<dbReference type="Proteomes" id="UP000887222">
    <property type="component" value="Unassembled WGS sequence"/>
</dbReference>
<reference evidence="1 2" key="1">
    <citation type="journal article" date="2022" name="Int. J. Syst. Evol. Microbiol.">
        <title>Noviherbaspirillum aridicola sp. nov., isolated from an arid soil in Pakistan.</title>
        <authorList>
            <person name="Khan I.U."/>
            <person name="Saqib M."/>
            <person name="Amin A."/>
            <person name="Hussain F."/>
            <person name="Li L."/>
            <person name="Liu Y.H."/>
            <person name="Fang B.Z."/>
            <person name="Ahmed I."/>
            <person name="Li W.J."/>
        </authorList>
    </citation>
    <scope>NUCLEOTIDE SEQUENCE [LARGE SCALE GENOMIC DNA]</scope>
    <source>
        <strain evidence="1 2">NCCP-691</strain>
    </source>
</reference>